<name>A0A0T7G1W1_NEOGA</name>
<feature type="transmembrane region" description="Helical" evidence="2">
    <location>
        <begin position="204"/>
        <end position="226"/>
    </location>
</feature>
<keyword evidence="2" id="KW-0812">Transmembrane</keyword>
<protein>
    <submittedName>
        <fullName evidence="3">Uncharacterized protein</fullName>
    </submittedName>
</protein>
<evidence type="ECO:0000256" key="2">
    <source>
        <dbReference type="SAM" id="Phobius"/>
    </source>
</evidence>
<organism evidence="3 4">
    <name type="scientific">Neorhizobium galegae bv. officinalis</name>
    <dbReference type="NCBI Taxonomy" id="323656"/>
    <lineage>
        <taxon>Bacteria</taxon>
        <taxon>Pseudomonadati</taxon>
        <taxon>Pseudomonadota</taxon>
        <taxon>Alphaproteobacteria</taxon>
        <taxon>Hyphomicrobiales</taxon>
        <taxon>Rhizobiaceae</taxon>
        <taxon>Rhizobium/Agrobacterium group</taxon>
        <taxon>Neorhizobium</taxon>
    </lineage>
</organism>
<keyword evidence="2" id="KW-1133">Transmembrane helix</keyword>
<feature type="transmembrane region" description="Helical" evidence="2">
    <location>
        <begin position="20"/>
        <end position="45"/>
    </location>
</feature>
<evidence type="ECO:0000256" key="1">
    <source>
        <dbReference type="SAM" id="MobiDB-lite"/>
    </source>
</evidence>
<feature type="region of interest" description="Disordered" evidence="1">
    <location>
        <begin position="476"/>
        <end position="537"/>
    </location>
</feature>
<accession>A0A0T7G1W1</accession>
<feature type="transmembrane region" description="Helical" evidence="2">
    <location>
        <begin position="123"/>
        <end position="145"/>
    </location>
</feature>
<dbReference type="EMBL" id="CCRH01000029">
    <property type="protein sequence ID" value="CDZ41305.1"/>
    <property type="molecule type" value="Genomic_DNA"/>
</dbReference>
<sequence length="537" mass="59614">MDQSSWPALLYSLVGTPAPILAILGAVNWIALLLAIMTPLLILFARHEVRLRRLRQIQDFYENFEKKGANQKGIATNPSFEFVRSKYTADLRLDEPLKGAKPLDERERLEMLVRAAEQRQVYFGYRLALSTIGFMVLAYFGFHFLGNALACGLQSGTCPLPVGVAPTKADQLPVIAALTFAGTYIASVRTMLSRLAVFDLSSNTFLRLTGESIASVVVTTLLFAALSDPFAVVGGAVTGGGNTNSIPLVWLVLAPLLGLIPQSSTKFLLVKLQEQIRWIKTSDDRFSQLTKITSPEVIDGVDYETRFRLEECGIYDVQNLATYNPILLHIETPYGIYQCIDWIAQAQLCHIVGLERFLLLRELNVRTIFDLERAIDSIHAPREFDDIYASVLMAPTERLRMAADVSKSSFLIVEAGTAKKVPVDEFCKWARERISTSPSLLSTSAEHLMCWITDDLHVRRLRRLWSDIATSLEPGSNYFDDSKRNPQNTPLKGVNQNLANRADSMANTKSGHRPTPRANGSKPVVTGAESDQSSKSS</sequence>
<dbReference type="Proteomes" id="UP000046176">
    <property type="component" value="Unassembled WGS sequence"/>
</dbReference>
<dbReference type="AlphaFoldDB" id="A0A0T7G1W1"/>
<evidence type="ECO:0000313" key="3">
    <source>
        <dbReference type="EMBL" id="CDZ41305.1"/>
    </source>
</evidence>
<proteinExistence type="predicted"/>
<feature type="compositionally biased region" description="Polar residues" evidence="1">
    <location>
        <begin position="485"/>
        <end position="509"/>
    </location>
</feature>
<gene>
    <name evidence="3" type="ORF">NGAL_HAMBI1145_58350</name>
</gene>
<dbReference type="RefSeq" id="WP_172745698.1">
    <property type="nucleotide sequence ID" value="NZ_CCRH01000029.1"/>
</dbReference>
<reference evidence="3 4" key="1">
    <citation type="submission" date="2014-08" db="EMBL/GenBank/DDBJ databases">
        <authorList>
            <person name="Chen Y.-H."/>
        </authorList>
    </citation>
    <scope>NUCLEOTIDE SEQUENCE [LARGE SCALE GENOMIC DNA]</scope>
</reference>
<keyword evidence="2" id="KW-0472">Membrane</keyword>
<feature type="transmembrane region" description="Helical" evidence="2">
    <location>
        <begin position="172"/>
        <end position="192"/>
    </location>
</feature>
<evidence type="ECO:0000313" key="4">
    <source>
        <dbReference type="Proteomes" id="UP000046176"/>
    </source>
</evidence>
<feature type="transmembrane region" description="Helical" evidence="2">
    <location>
        <begin position="246"/>
        <end position="270"/>
    </location>
</feature>